<comment type="subcellular location">
    <subcellularLocation>
        <location evidence="1">Cell membrane</location>
    </subcellularLocation>
</comment>
<keyword evidence="3" id="KW-1003">Cell membrane</keyword>
<dbReference type="NCBIfam" id="TIGR03923">
    <property type="entry name" value="T7SS_EccE"/>
    <property type="match status" value="1"/>
</dbReference>
<dbReference type="Proteomes" id="UP000516173">
    <property type="component" value="Chromosome"/>
</dbReference>
<evidence type="ECO:0000256" key="7">
    <source>
        <dbReference type="SAM" id="MobiDB-lite"/>
    </source>
</evidence>
<keyword evidence="10" id="KW-1185">Reference proteome</keyword>
<keyword evidence="5" id="KW-1133">Transmembrane helix</keyword>
<dbReference type="AlphaFoldDB" id="A0A7G1KPV3"/>
<evidence type="ECO:0000313" key="9">
    <source>
        <dbReference type="EMBL" id="BCK57267.1"/>
    </source>
</evidence>
<dbReference type="Pfam" id="PF11203">
    <property type="entry name" value="EccE"/>
    <property type="match status" value="1"/>
</dbReference>
<evidence type="ECO:0000256" key="1">
    <source>
        <dbReference type="ARBA" id="ARBA00004236"/>
    </source>
</evidence>
<evidence type="ECO:0000313" key="10">
    <source>
        <dbReference type="Proteomes" id="UP000516173"/>
    </source>
</evidence>
<keyword evidence="6" id="KW-0472">Membrane</keyword>
<dbReference type="GO" id="GO:0005886">
    <property type="term" value="C:plasma membrane"/>
    <property type="evidence" value="ECO:0007669"/>
    <property type="project" value="UniProtKB-SubCell"/>
</dbReference>
<protein>
    <recommendedName>
        <fullName evidence="8">Type VII secretion system protein EccE domain-containing protein</fullName>
    </recommendedName>
</protein>
<gene>
    <name evidence="9" type="ORF">NWFMUON74_50390</name>
</gene>
<organism evidence="9 10">
    <name type="scientific">Nocardia wallacei</name>
    <dbReference type="NCBI Taxonomy" id="480035"/>
    <lineage>
        <taxon>Bacteria</taxon>
        <taxon>Bacillati</taxon>
        <taxon>Actinomycetota</taxon>
        <taxon>Actinomycetes</taxon>
        <taxon>Mycobacteriales</taxon>
        <taxon>Nocardiaceae</taxon>
        <taxon>Nocardia</taxon>
    </lineage>
</organism>
<feature type="region of interest" description="Disordered" evidence="7">
    <location>
        <begin position="548"/>
        <end position="591"/>
    </location>
</feature>
<evidence type="ECO:0000256" key="4">
    <source>
        <dbReference type="ARBA" id="ARBA00022692"/>
    </source>
</evidence>
<name>A0A7G1KPV3_9NOCA</name>
<evidence type="ECO:0000256" key="2">
    <source>
        <dbReference type="ARBA" id="ARBA00007759"/>
    </source>
</evidence>
<evidence type="ECO:0000259" key="8">
    <source>
        <dbReference type="Pfam" id="PF11203"/>
    </source>
</evidence>
<dbReference type="InterPro" id="IPR050051">
    <property type="entry name" value="EccE_dom"/>
</dbReference>
<evidence type="ECO:0000256" key="5">
    <source>
        <dbReference type="ARBA" id="ARBA00022989"/>
    </source>
</evidence>
<sequence>MSFPSVRVGGVERGPFAVLTVGGGPVLAGMSAHTPWWVLGVVVCVLVAAVTVRFGHRTAVRWLLDWMAFRVGRESRARERSRPWEVTDVQVAAGVCGVHEDGTTLVAMIQLAPDLDLPTVIAEQTIYTEDTISAEALMPLLDQYGIAVDIDIVTTGQRVRPGGSYSMLYDQLLGSHPVVGNRMSWLVVRLDQERNLEALTRRGPCAEVAPKALASAAHRIAGRLRERGVNAQPLPADALWRAARLLHAGVELSDLREKWGHLESSVASRSISSFLIDWTRLGDTGLDDCWSWNRGRTTVVVSLAGGAVGARGLVRYVGPAVTSAPVDYLLPLGGRQSAALLASLPTGTSVRAVPSDEQGRDIASQEVVDGLTMAIGPNGQILGSISGQPRHTLAMPLFDPSLYNPQRRTIDVRAELPVAQQIVLRAMVVGADVEVYSARPQRWEQLVAAVGDPASLRLVPEGQSGTPGAEPESQAMVTVFDQVPPRASAAPTTVTISDPGQPRRRTADLAIDQVSPSAVDVGIPMRTVRVDLIEPRGETRYLDYLDPGDNPMAGGPGVVPPENGHGPVPPVPPLGDRSVGRGEVGREEMGR</sequence>
<proteinExistence type="inferred from homology"/>
<evidence type="ECO:0000256" key="3">
    <source>
        <dbReference type="ARBA" id="ARBA00022475"/>
    </source>
</evidence>
<feature type="domain" description="Type VII secretion system protein EccE" evidence="8">
    <location>
        <begin position="179"/>
        <end position="264"/>
    </location>
</feature>
<comment type="similarity">
    <text evidence="2">Belongs to the EccE family.</text>
</comment>
<evidence type="ECO:0000256" key="6">
    <source>
        <dbReference type="ARBA" id="ARBA00023136"/>
    </source>
</evidence>
<keyword evidence="4" id="KW-0812">Transmembrane</keyword>
<feature type="compositionally biased region" description="Basic and acidic residues" evidence="7">
    <location>
        <begin position="578"/>
        <end position="591"/>
    </location>
</feature>
<dbReference type="InterPro" id="IPR021368">
    <property type="entry name" value="T7SS_EccE"/>
</dbReference>
<dbReference type="RefSeq" id="WP_232110580.1">
    <property type="nucleotide sequence ID" value="NZ_AP023396.1"/>
</dbReference>
<reference evidence="9 10" key="1">
    <citation type="submission" date="2020-08" db="EMBL/GenBank/DDBJ databases">
        <title>Genome Sequencing of Nocardia wallacei strain FMUON74 and assembly.</title>
        <authorList>
            <person name="Toyokawa M."/>
            <person name="Uesaka K."/>
        </authorList>
    </citation>
    <scope>NUCLEOTIDE SEQUENCE [LARGE SCALE GENOMIC DNA]</scope>
    <source>
        <strain evidence="9 10">FMUON74</strain>
    </source>
</reference>
<dbReference type="EMBL" id="AP023396">
    <property type="protein sequence ID" value="BCK57267.1"/>
    <property type="molecule type" value="Genomic_DNA"/>
</dbReference>
<dbReference type="KEGG" id="nwl:NWFMUON74_50390"/>
<dbReference type="GeneID" id="80349479"/>
<accession>A0A7G1KPV3</accession>